<dbReference type="Proteomes" id="UP000237105">
    <property type="component" value="Unassembled WGS sequence"/>
</dbReference>
<dbReference type="EMBL" id="JXTB01000391">
    <property type="protein sequence ID" value="PON42482.1"/>
    <property type="molecule type" value="Genomic_DNA"/>
</dbReference>
<gene>
    <name evidence="1" type="ORF">PanWU01x14_281240</name>
</gene>
<dbReference type="OrthoDB" id="10350350at2759"/>
<comment type="caution">
    <text evidence="1">The sequence shown here is derived from an EMBL/GenBank/DDBJ whole genome shotgun (WGS) entry which is preliminary data.</text>
</comment>
<proteinExistence type="predicted"/>
<accession>A0A2P5B119</accession>
<reference evidence="2" key="1">
    <citation type="submission" date="2016-06" db="EMBL/GenBank/DDBJ databases">
        <title>Parallel loss of symbiosis genes in relatives of nitrogen-fixing non-legume Parasponia.</title>
        <authorList>
            <person name="Van Velzen R."/>
            <person name="Holmer R."/>
            <person name="Bu F."/>
            <person name="Rutten L."/>
            <person name="Van Zeijl A."/>
            <person name="Liu W."/>
            <person name="Santuari L."/>
            <person name="Cao Q."/>
            <person name="Sharma T."/>
            <person name="Shen D."/>
            <person name="Roswanjaya Y."/>
            <person name="Wardhani T."/>
            <person name="Kalhor M.S."/>
            <person name="Jansen J."/>
            <person name="Van den Hoogen J."/>
            <person name="Gungor B."/>
            <person name="Hartog M."/>
            <person name="Hontelez J."/>
            <person name="Verver J."/>
            <person name="Yang W.-C."/>
            <person name="Schijlen E."/>
            <person name="Repin R."/>
            <person name="Schilthuizen M."/>
            <person name="Schranz E."/>
            <person name="Heidstra R."/>
            <person name="Miyata K."/>
            <person name="Fedorova E."/>
            <person name="Kohlen W."/>
            <person name="Bisseling T."/>
            <person name="Smit S."/>
            <person name="Geurts R."/>
        </authorList>
    </citation>
    <scope>NUCLEOTIDE SEQUENCE [LARGE SCALE GENOMIC DNA]</scope>
    <source>
        <strain evidence="2">cv. WU1-14</strain>
    </source>
</reference>
<name>A0A2P5B119_PARAD</name>
<protein>
    <submittedName>
        <fullName evidence="1">Uncharacterized protein</fullName>
    </submittedName>
</protein>
<sequence length="46" mass="5442">MRTWHNLTGRFVVALVYSYIRKTSCQDSFQVHKSMHPTAMNEEVKN</sequence>
<organism evidence="1 2">
    <name type="scientific">Parasponia andersonii</name>
    <name type="common">Sponia andersonii</name>
    <dbReference type="NCBI Taxonomy" id="3476"/>
    <lineage>
        <taxon>Eukaryota</taxon>
        <taxon>Viridiplantae</taxon>
        <taxon>Streptophyta</taxon>
        <taxon>Embryophyta</taxon>
        <taxon>Tracheophyta</taxon>
        <taxon>Spermatophyta</taxon>
        <taxon>Magnoliopsida</taxon>
        <taxon>eudicotyledons</taxon>
        <taxon>Gunneridae</taxon>
        <taxon>Pentapetalae</taxon>
        <taxon>rosids</taxon>
        <taxon>fabids</taxon>
        <taxon>Rosales</taxon>
        <taxon>Cannabaceae</taxon>
        <taxon>Parasponia</taxon>
    </lineage>
</organism>
<evidence type="ECO:0000313" key="2">
    <source>
        <dbReference type="Proteomes" id="UP000237105"/>
    </source>
</evidence>
<dbReference type="AlphaFoldDB" id="A0A2P5B119"/>
<keyword evidence="2" id="KW-1185">Reference proteome</keyword>
<evidence type="ECO:0000313" key="1">
    <source>
        <dbReference type="EMBL" id="PON42482.1"/>
    </source>
</evidence>